<feature type="binding site" evidence="12 13">
    <location>
        <begin position="46"/>
        <end position="48"/>
    </location>
    <ligand>
        <name>substrate</name>
    </ligand>
</feature>
<feature type="binding site" evidence="12 14">
    <location>
        <position position="229"/>
    </location>
    <ligand>
        <name>ATP</name>
        <dbReference type="ChEBI" id="CHEBI:30616"/>
    </ligand>
</feature>
<keyword evidence="8 12" id="KW-0547">Nucleotide-binding</keyword>
<dbReference type="SUPFAM" id="SSF53748">
    <property type="entry name" value="Phosphoglycerate kinase"/>
    <property type="match status" value="1"/>
</dbReference>
<dbReference type="GO" id="GO:0005524">
    <property type="term" value="F:ATP binding"/>
    <property type="evidence" value="ECO:0007669"/>
    <property type="project" value="UniProtKB-KW"/>
</dbReference>
<dbReference type="FunFam" id="3.40.50.1260:FF:000006">
    <property type="entry name" value="Phosphoglycerate kinase"/>
    <property type="match status" value="1"/>
</dbReference>
<feature type="binding site" evidence="12">
    <location>
        <position position="320"/>
    </location>
    <ligand>
        <name>ATP</name>
        <dbReference type="ChEBI" id="CHEBI:30616"/>
    </ligand>
</feature>
<comment type="subcellular location">
    <subcellularLocation>
        <location evidence="12">Cytoplasm</location>
    </subcellularLocation>
</comment>
<comment type="subunit">
    <text evidence="4 12">Monomer.</text>
</comment>
<dbReference type="Gene3D" id="3.40.50.1260">
    <property type="entry name" value="Phosphoglycerate kinase, N-terminal domain"/>
    <property type="match status" value="2"/>
</dbReference>
<dbReference type="EMBL" id="FPIY01000003">
    <property type="protein sequence ID" value="SFW56342.1"/>
    <property type="molecule type" value="Genomic_DNA"/>
</dbReference>
<evidence type="ECO:0000256" key="10">
    <source>
        <dbReference type="ARBA" id="ARBA00022840"/>
    </source>
</evidence>
<evidence type="ECO:0000256" key="12">
    <source>
        <dbReference type="HAMAP-Rule" id="MF_00145"/>
    </source>
</evidence>
<protein>
    <recommendedName>
        <fullName evidence="6 12">Phosphoglycerate kinase</fullName>
        <ecNumber evidence="5 12">2.7.2.3</ecNumber>
    </recommendedName>
</protein>
<feature type="binding site" evidence="12">
    <location>
        <position position="177"/>
    </location>
    <ligand>
        <name>substrate</name>
    </ligand>
</feature>
<dbReference type="PANTHER" id="PTHR11406:SF23">
    <property type="entry name" value="PHOSPHOGLYCERATE KINASE 1, CHLOROPLASTIC-RELATED"/>
    <property type="match status" value="1"/>
</dbReference>
<dbReference type="GO" id="GO:0006094">
    <property type="term" value="P:gluconeogenesis"/>
    <property type="evidence" value="ECO:0007669"/>
    <property type="project" value="TreeGrafter"/>
</dbReference>
<feature type="binding site" evidence="13">
    <location>
        <position position="62"/>
    </location>
    <ligand>
        <name>(2R)-3-phosphoglycerate</name>
        <dbReference type="ChEBI" id="CHEBI:58272"/>
    </ligand>
</feature>
<feature type="binding site" evidence="12 13">
    <location>
        <begin position="85"/>
        <end position="88"/>
    </location>
    <ligand>
        <name>substrate</name>
    </ligand>
</feature>
<evidence type="ECO:0000256" key="7">
    <source>
        <dbReference type="ARBA" id="ARBA00022679"/>
    </source>
</evidence>
<sequence length="423" mass="45292">MVLHAILKSLHLVFVKRNRAKIKPKYSMKTINDFNFENKRALIRVDFNVPMDENFNVTDTNRIEAAKPTIIKVLEDGGSVVLMSHLGRPKGQVVPELSLEHICSKVSEVLGVQVNFVASSVGEEAEKAASSLVSGQVLLLENLRFNAEEEKGGEAFAEQLSKLGDVYINDAFGTAHRAHASTTVVAKFFPENKCFGSLLAKEITAIDKVMETGEKPVTAILGGAKVSSKITIIENILDKVDHLIIGGGMTYTFVKAKGGQVGDSICEDDKMELALEILKQAKAKGVEVHIPVDVIAADDFSNTANTKIVDVDKIEAGWQGLDAGPKTLEIFKEVILKSKTILWNGPIGVFEMESFANGTISIGNNIAEATKNGAFSLVGGGDSVAAVKQFGFQDKVSYVSTGGGAMLESLEGKSLPGIAAIKA</sequence>
<evidence type="ECO:0000256" key="2">
    <source>
        <dbReference type="ARBA" id="ARBA00004838"/>
    </source>
</evidence>
<evidence type="ECO:0000313" key="17">
    <source>
        <dbReference type="Proteomes" id="UP000183257"/>
    </source>
</evidence>
<evidence type="ECO:0000256" key="5">
    <source>
        <dbReference type="ARBA" id="ARBA00013061"/>
    </source>
</evidence>
<evidence type="ECO:0000256" key="11">
    <source>
        <dbReference type="ARBA" id="ARBA00023152"/>
    </source>
</evidence>
<feature type="binding site" evidence="13">
    <location>
        <position position="144"/>
    </location>
    <ligand>
        <name>(2R)-3-phosphoglycerate</name>
        <dbReference type="ChEBI" id="CHEBI:58272"/>
    </ligand>
</feature>
<reference evidence="17" key="1">
    <citation type="submission" date="2016-11" db="EMBL/GenBank/DDBJ databases">
        <authorList>
            <person name="Varghese N."/>
            <person name="Submissions S."/>
        </authorList>
    </citation>
    <scope>NUCLEOTIDE SEQUENCE [LARGE SCALE GENOMIC DNA]</scope>
    <source>
        <strain evidence="17">DSM 24786</strain>
    </source>
</reference>
<evidence type="ECO:0000256" key="1">
    <source>
        <dbReference type="ARBA" id="ARBA00000642"/>
    </source>
</evidence>
<evidence type="ECO:0000256" key="15">
    <source>
        <dbReference type="RuleBase" id="RU000532"/>
    </source>
</evidence>
<evidence type="ECO:0000256" key="6">
    <source>
        <dbReference type="ARBA" id="ARBA00016471"/>
    </source>
</evidence>
<evidence type="ECO:0000256" key="3">
    <source>
        <dbReference type="ARBA" id="ARBA00008982"/>
    </source>
</evidence>
<dbReference type="EC" id="2.7.2.3" evidence="5 12"/>
<keyword evidence="17" id="KW-1185">Reference proteome</keyword>
<feature type="binding site" evidence="12 14">
    <location>
        <begin position="380"/>
        <end position="383"/>
    </location>
    <ligand>
        <name>ATP</name>
        <dbReference type="ChEBI" id="CHEBI:30616"/>
    </ligand>
</feature>
<keyword evidence="9 12" id="KW-0418">Kinase</keyword>
<dbReference type="GO" id="GO:0005829">
    <property type="term" value="C:cytosol"/>
    <property type="evidence" value="ECO:0007669"/>
    <property type="project" value="TreeGrafter"/>
</dbReference>
<dbReference type="PANTHER" id="PTHR11406">
    <property type="entry name" value="PHOSPHOGLYCERATE KINASE"/>
    <property type="match status" value="1"/>
</dbReference>
<dbReference type="GO" id="GO:0043531">
    <property type="term" value="F:ADP binding"/>
    <property type="evidence" value="ECO:0007669"/>
    <property type="project" value="TreeGrafter"/>
</dbReference>
<keyword evidence="7 12" id="KW-0808">Transferase</keyword>
<dbReference type="InterPro" id="IPR036043">
    <property type="entry name" value="Phosphoglycerate_kinase_sf"/>
</dbReference>
<dbReference type="FunFam" id="3.40.50.1260:FF:000003">
    <property type="entry name" value="Phosphoglycerate kinase"/>
    <property type="match status" value="1"/>
</dbReference>
<dbReference type="CDD" id="cd00318">
    <property type="entry name" value="Phosphoglycerate_kinase"/>
    <property type="match status" value="1"/>
</dbReference>
<keyword evidence="10 12" id="KW-0067">ATP-binding</keyword>
<evidence type="ECO:0000256" key="4">
    <source>
        <dbReference type="ARBA" id="ARBA00011245"/>
    </source>
</evidence>
<organism evidence="16 17">
    <name type="scientific">Cellulophaga fucicola</name>
    <dbReference type="NCBI Taxonomy" id="76595"/>
    <lineage>
        <taxon>Bacteria</taxon>
        <taxon>Pseudomonadati</taxon>
        <taxon>Bacteroidota</taxon>
        <taxon>Flavobacteriia</taxon>
        <taxon>Flavobacteriales</taxon>
        <taxon>Flavobacteriaceae</taxon>
        <taxon>Cellulophaga</taxon>
    </lineage>
</organism>
<dbReference type="UniPathway" id="UPA00109">
    <property type="reaction ID" value="UER00185"/>
</dbReference>
<dbReference type="PRINTS" id="PR00477">
    <property type="entry name" value="PHGLYCKINASE"/>
</dbReference>
<evidence type="ECO:0000256" key="9">
    <source>
        <dbReference type="ARBA" id="ARBA00022777"/>
    </source>
</evidence>
<feature type="binding site" evidence="12 14">
    <location>
        <position position="351"/>
    </location>
    <ligand>
        <name>ATP</name>
        <dbReference type="ChEBI" id="CHEBI:30616"/>
    </ligand>
</feature>
<dbReference type="InterPro" id="IPR001576">
    <property type="entry name" value="Phosphoglycerate_kinase"/>
</dbReference>
<dbReference type="GO" id="GO:0004618">
    <property type="term" value="F:phosphoglycerate kinase activity"/>
    <property type="evidence" value="ECO:0007669"/>
    <property type="project" value="UniProtKB-UniRule"/>
</dbReference>
<name>A0A1K1QAX5_9FLAO</name>
<comment type="catalytic activity">
    <reaction evidence="1 12 15">
        <text>(2R)-3-phosphoglycerate + ATP = (2R)-3-phospho-glyceroyl phosphate + ADP</text>
        <dbReference type="Rhea" id="RHEA:14801"/>
        <dbReference type="ChEBI" id="CHEBI:30616"/>
        <dbReference type="ChEBI" id="CHEBI:57604"/>
        <dbReference type="ChEBI" id="CHEBI:58272"/>
        <dbReference type="ChEBI" id="CHEBI:456216"/>
        <dbReference type="EC" id="2.7.2.3"/>
    </reaction>
</comment>
<dbReference type="HAMAP" id="MF_00145">
    <property type="entry name" value="Phosphoglyc_kinase"/>
    <property type="match status" value="1"/>
</dbReference>
<evidence type="ECO:0000256" key="14">
    <source>
        <dbReference type="PIRSR" id="PIRSR000724-2"/>
    </source>
</evidence>
<dbReference type="GO" id="GO:0006096">
    <property type="term" value="P:glycolytic process"/>
    <property type="evidence" value="ECO:0007669"/>
    <property type="project" value="UniProtKB-UniRule"/>
</dbReference>
<proteinExistence type="inferred from homology"/>
<gene>
    <name evidence="12" type="primary">pgk</name>
    <name evidence="16" type="ORF">SAMN05660313_02474</name>
</gene>
<feature type="binding site" evidence="12">
    <location>
        <position position="62"/>
    </location>
    <ligand>
        <name>substrate</name>
    </ligand>
</feature>
<comment type="pathway">
    <text evidence="2 12">Carbohydrate degradation; glycolysis; pyruvate from D-glyceraldehyde 3-phosphate: step 2/5.</text>
</comment>
<dbReference type="PIRSF" id="PIRSF000724">
    <property type="entry name" value="Pgk"/>
    <property type="match status" value="1"/>
</dbReference>
<evidence type="ECO:0000256" key="13">
    <source>
        <dbReference type="PIRSR" id="PIRSR000724-1"/>
    </source>
</evidence>
<accession>A0A1K1QAX5</accession>
<dbReference type="InterPro" id="IPR015824">
    <property type="entry name" value="Phosphoglycerate_kinase_N"/>
</dbReference>
<dbReference type="Proteomes" id="UP000183257">
    <property type="component" value="Unassembled WGS sequence"/>
</dbReference>
<dbReference type="Pfam" id="PF00162">
    <property type="entry name" value="PGK"/>
    <property type="match status" value="1"/>
</dbReference>
<feature type="binding site" evidence="12">
    <location>
        <position position="144"/>
    </location>
    <ligand>
        <name>substrate</name>
    </ligand>
</feature>
<evidence type="ECO:0000256" key="8">
    <source>
        <dbReference type="ARBA" id="ARBA00022741"/>
    </source>
</evidence>
<dbReference type="AlphaFoldDB" id="A0A1K1QAX5"/>
<feature type="binding site" evidence="13">
    <location>
        <position position="177"/>
    </location>
    <ligand>
        <name>(2R)-3-phosphoglycerate</name>
        <dbReference type="ChEBI" id="CHEBI:58272"/>
    </ligand>
</feature>
<comment type="similarity">
    <text evidence="3 12 15">Belongs to the phosphoglycerate kinase family.</text>
</comment>
<evidence type="ECO:0000313" key="16">
    <source>
        <dbReference type="EMBL" id="SFW56342.1"/>
    </source>
</evidence>
<keyword evidence="11 12" id="KW-0324">Glycolysis</keyword>
<dbReference type="STRING" id="76595.SAMN05660313_02474"/>
<keyword evidence="12" id="KW-0963">Cytoplasm</keyword>